<dbReference type="Proteomes" id="UP000740926">
    <property type="component" value="Unassembled WGS sequence"/>
</dbReference>
<proteinExistence type="predicted"/>
<reference evidence="1 2" key="1">
    <citation type="journal article" date="2020" name="Microb. Genom.">
        <title>Genetic diversity of clinical and environmental Mucorales isolates obtained from an investigation of mucormycosis cases among solid organ transplant recipients.</title>
        <authorList>
            <person name="Nguyen M.H."/>
            <person name="Kaul D."/>
            <person name="Muto C."/>
            <person name="Cheng S.J."/>
            <person name="Richter R.A."/>
            <person name="Bruno V.M."/>
            <person name="Liu G."/>
            <person name="Beyhan S."/>
            <person name="Sundermann A.J."/>
            <person name="Mounaud S."/>
            <person name="Pasculle A.W."/>
            <person name="Nierman W.C."/>
            <person name="Driscoll E."/>
            <person name="Cumbie R."/>
            <person name="Clancy C.J."/>
            <person name="Dupont C.L."/>
        </authorList>
    </citation>
    <scope>NUCLEOTIDE SEQUENCE [LARGE SCALE GENOMIC DNA]</scope>
    <source>
        <strain evidence="1 2">GL24</strain>
    </source>
</reference>
<comment type="caution">
    <text evidence="1">The sequence shown here is derived from an EMBL/GenBank/DDBJ whole genome shotgun (WGS) entry which is preliminary data.</text>
</comment>
<evidence type="ECO:0000313" key="1">
    <source>
        <dbReference type="EMBL" id="KAG1522162.1"/>
    </source>
</evidence>
<dbReference type="AlphaFoldDB" id="A0A9P6XLT1"/>
<accession>A0A9P6XLT1</accession>
<sequence>MQRTVPLGGIDNGAVNGRADVIGAGEPGRLTETQAHHLGLVGQHRSQRGDVGIHHLAREVQQHLVLETGFEDRL</sequence>
<gene>
    <name evidence="1" type="ORF">G6F50_018699</name>
</gene>
<evidence type="ECO:0000313" key="2">
    <source>
        <dbReference type="Proteomes" id="UP000740926"/>
    </source>
</evidence>
<protein>
    <submittedName>
        <fullName evidence="1">Uncharacterized protein</fullName>
    </submittedName>
</protein>
<keyword evidence="2" id="KW-1185">Reference proteome</keyword>
<dbReference type="EMBL" id="JAANIU010023714">
    <property type="protein sequence ID" value="KAG1522162.1"/>
    <property type="molecule type" value="Genomic_DNA"/>
</dbReference>
<name>A0A9P6XLT1_9FUNG</name>
<organism evidence="1 2">
    <name type="scientific">Rhizopus delemar</name>
    <dbReference type="NCBI Taxonomy" id="936053"/>
    <lineage>
        <taxon>Eukaryota</taxon>
        <taxon>Fungi</taxon>
        <taxon>Fungi incertae sedis</taxon>
        <taxon>Mucoromycota</taxon>
        <taxon>Mucoromycotina</taxon>
        <taxon>Mucoromycetes</taxon>
        <taxon>Mucorales</taxon>
        <taxon>Mucorineae</taxon>
        <taxon>Rhizopodaceae</taxon>
        <taxon>Rhizopus</taxon>
    </lineage>
</organism>